<dbReference type="RefSeq" id="WP_304378294.1">
    <property type="nucleotide sequence ID" value="NZ_JAUOZU010000017.1"/>
</dbReference>
<gene>
    <name evidence="2" type="ORF">Q4481_20670</name>
</gene>
<feature type="domain" description="VOC" evidence="1">
    <location>
        <begin position="152"/>
        <end position="274"/>
    </location>
</feature>
<dbReference type="InterPro" id="IPR037523">
    <property type="entry name" value="VOC_core"/>
</dbReference>
<evidence type="ECO:0000259" key="1">
    <source>
        <dbReference type="PROSITE" id="PS51819"/>
    </source>
</evidence>
<dbReference type="EMBL" id="JAUOZU010000017">
    <property type="protein sequence ID" value="MDO6966373.1"/>
    <property type="molecule type" value="Genomic_DNA"/>
</dbReference>
<dbReference type="Proteomes" id="UP001174932">
    <property type="component" value="Unassembled WGS sequence"/>
</dbReference>
<keyword evidence="3" id="KW-1185">Reference proteome</keyword>
<dbReference type="Gene3D" id="3.10.180.10">
    <property type="entry name" value="2,3-Dihydroxybiphenyl 1,2-Dioxygenase, domain 1"/>
    <property type="match status" value="1"/>
</dbReference>
<dbReference type="InterPro" id="IPR029068">
    <property type="entry name" value="Glyas_Bleomycin-R_OHBP_Dase"/>
</dbReference>
<reference evidence="2" key="1">
    <citation type="journal article" date="2015" name="Int. J. Syst. Evol. Microbiol.">
        <title>Rhizobium alvei sp. nov., isolated from a freshwater river.</title>
        <authorList>
            <person name="Sheu S.Y."/>
            <person name="Huang H.W."/>
            <person name="Young C.C."/>
            <person name="Chen W.M."/>
        </authorList>
    </citation>
    <scope>NUCLEOTIDE SEQUENCE</scope>
    <source>
        <strain evidence="2">TNR-22</strain>
    </source>
</reference>
<reference evidence="2" key="2">
    <citation type="submission" date="2023-07" db="EMBL/GenBank/DDBJ databases">
        <authorList>
            <person name="Shen H."/>
        </authorList>
    </citation>
    <scope>NUCLEOTIDE SEQUENCE</scope>
    <source>
        <strain evidence="2">TNR-22</strain>
    </source>
</reference>
<comment type="caution">
    <text evidence="2">The sequence shown here is derived from an EMBL/GenBank/DDBJ whole genome shotgun (WGS) entry which is preliminary data.</text>
</comment>
<sequence>MAIIGIETLLFGVEDLSLCTRFFDDFGLVQKSAGNDHTHYRLDEGSNVILRYLDDPLVPKSPYIGKGVKEVIWGVDTAENLEALVARVSQTQEVRRTEDGTVHFATCSGLPIGLKVFNRKKVTYAPDPLNAPGHVNRLNTPRKWKTRAKPKTITHTVFAVPDPRAEYEWYRDVLDFRMSEEQLGMGFYLRADGANEHHNLFLINMKFPALPGYPVYHHTNFGVEDIDELMIGTNYMTRRGWNTGPLGSGRHRIASALFSYLECPAGGEAEYGADSDYIDDNWIPREWNQVFGTYSWMHKIPAFLGTSQKWEFRLHPEFVPKDDTKADAGWD</sequence>
<accession>A0ABT8YRL6</accession>
<organism evidence="2 3">
    <name type="scientific">Rhizobium alvei</name>
    <dbReference type="NCBI Taxonomy" id="1132659"/>
    <lineage>
        <taxon>Bacteria</taxon>
        <taxon>Pseudomonadati</taxon>
        <taxon>Pseudomonadota</taxon>
        <taxon>Alphaproteobacteria</taxon>
        <taxon>Hyphomicrobiales</taxon>
        <taxon>Rhizobiaceae</taxon>
        <taxon>Rhizobium/Agrobacterium group</taxon>
        <taxon>Rhizobium</taxon>
    </lineage>
</organism>
<dbReference type="PROSITE" id="PS51819">
    <property type="entry name" value="VOC"/>
    <property type="match status" value="1"/>
</dbReference>
<evidence type="ECO:0000313" key="3">
    <source>
        <dbReference type="Proteomes" id="UP001174932"/>
    </source>
</evidence>
<name>A0ABT8YRL6_9HYPH</name>
<protein>
    <submittedName>
        <fullName evidence="2">VOC family protein</fullName>
    </submittedName>
</protein>
<dbReference type="Pfam" id="PF00903">
    <property type="entry name" value="Glyoxalase"/>
    <property type="match status" value="1"/>
</dbReference>
<evidence type="ECO:0000313" key="2">
    <source>
        <dbReference type="EMBL" id="MDO6966373.1"/>
    </source>
</evidence>
<dbReference type="SUPFAM" id="SSF54593">
    <property type="entry name" value="Glyoxalase/Bleomycin resistance protein/Dihydroxybiphenyl dioxygenase"/>
    <property type="match status" value="1"/>
</dbReference>
<dbReference type="InterPro" id="IPR004360">
    <property type="entry name" value="Glyas_Fos-R_dOase_dom"/>
</dbReference>
<proteinExistence type="predicted"/>